<dbReference type="InterPro" id="IPR021356">
    <property type="entry name" value="Integr_conj_element_PFL4702"/>
</dbReference>
<evidence type="ECO:0000313" key="2">
    <source>
        <dbReference type="EMBL" id="STE82346.1"/>
    </source>
</evidence>
<feature type="region of interest" description="Disordered" evidence="1">
    <location>
        <begin position="1"/>
        <end position="46"/>
    </location>
</feature>
<name>A0A376KJL8_ECOLX</name>
<evidence type="ECO:0000313" key="3">
    <source>
        <dbReference type="Proteomes" id="UP000255201"/>
    </source>
</evidence>
<accession>A0A376KJL8</accession>
<gene>
    <name evidence="2" type="ORF">NCTC10764_06425</name>
</gene>
<dbReference type="Proteomes" id="UP000255201">
    <property type="component" value="Unassembled WGS sequence"/>
</dbReference>
<evidence type="ECO:0000256" key="1">
    <source>
        <dbReference type="SAM" id="MobiDB-lite"/>
    </source>
</evidence>
<reference evidence="2 3" key="1">
    <citation type="submission" date="2018-06" db="EMBL/GenBank/DDBJ databases">
        <authorList>
            <consortium name="Pathogen Informatics"/>
            <person name="Doyle S."/>
        </authorList>
    </citation>
    <scope>NUCLEOTIDE SEQUENCE [LARGE SCALE GENOMIC DNA]</scope>
    <source>
        <strain evidence="2 3">NCTC10764</strain>
    </source>
</reference>
<feature type="compositionally biased region" description="Basic residues" evidence="1">
    <location>
        <begin position="37"/>
        <end position="46"/>
    </location>
</feature>
<protein>
    <submittedName>
        <fullName evidence="2">Integrating conjugative element membrane protein, PFL_4702 family</fullName>
    </submittedName>
</protein>
<dbReference type="EMBL" id="UFZL01000007">
    <property type="protein sequence ID" value="STE82346.1"/>
    <property type="molecule type" value="Genomic_DNA"/>
</dbReference>
<sequence>MRKKRAYCQPSAPDGASGGNGHGDVSAGQSDTGTGRSGRRLNRRRPVVGGGLFGQIKGYFQDGIVLIGLVIAAAAFVKVAEAAVTTFSEVRDGKTGLGAVRGHYCGGGGTAGRGHLAAW</sequence>
<dbReference type="AlphaFoldDB" id="A0A376KJL8"/>
<dbReference type="Pfam" id="PF11190">
    <property type="entry name" value="DUF2976"/>
    <property type="match status" value="1"/>
</dbReference>
<proteinExistence type="predicted"/>
<organism evidence="2 3">
    <name type="scientific">Escherichia coli</name>
    <dbReference type="NCBI Taxonomy" id="562"/>
    <lineage>
        <taxon>Bacteria</taxon>
        <taxon>Pseudomonadati</taxon>
        <taxon>Pseudomonadota</taxon>
        <taxon>Gammaproteobacteria</taxon>
        <taxon>Enterobacterales</taxon>
        <taxon>Enterobacteriaceae</taxon>
        <taxon>Escherichia</taxon>
    </lineage>
</organism>